<proteinExistence type="predicted"/>
<organism evidence="2 3">
    <name type="scientific">Maridesulfovibrio hydrothermalis AM13 = DSM 14728</name>
    <dbReference type="NCBI Taxonomy" id="1121451"/>
    <lineage>
        <taxon>Bacteria</taxon>
        <taxon>Pseudomonadati</taxon>
        <taxon>Thermodesulfobacteriota</taxon>
        <taxon>Desulfovibrionia</taxon>
        <taxon>Desulfovibrionales</taxon>
        <taxon>Desulfovibrionaceae</taxon>
        <taxon>Maridesulfovibrio</taxon>
    </lineage>
</organism>
<dbReference type="STRING" id="1121451.DESAM_21250"/>
<dbReference type="KEGG" id="dhy:DESAM_21250"/>
<evidence type="ECO:0000313" key="2">
    <source>
        <dbReference type="EMBL" id="CCO23531.1"/>
    </source>
</evidence>
<dbReference type="InterPro" id="IPR045079">
    <property type="entry name" value="Oxoprolinase-like"/>
</dbReference>
<dbReference type="InterPro" id="IPR003692">
    <property type="entry name" value="Hydantoinase_B"/>
</dbReference>
<reference evidence="2 3" key="1">
    <citation type="submission" date="2012-10" db="EMBL/GenBank/DDBJ databases">
        <authorList>
            <person name="Genoscope - CEA"/>
        </authorList>
    </citation>
    <scope>NUCLEOTIDE SEQUENCE [LARGE SCALE GENOMIC DNA]</scope>
    <source>
        <strain evidence="3">AM13 / DSM 14728</strain>
    </source>
</reference>
<dbReference type="HOGENOM" id="CLU_020413_1_0_7"/>
<dbReference type="eggNOG" id="COG0146">
    <property type="taxonomic scope" value="Bacteria"/>
</dbReference>
<protein>
    <recommendedName>
        <fullName evidence="1">Hydantoinase B/oxoprolinase domain-containing protein</fullName>
    </recommendedName>
</protein>
<accession>L0RDA4</accession>
<dbReference type="PATRIC" id="fig|1121451.3.peg.1500"/>
<dbReference type="PANTHER" id="PTHR11365:SF23">
    <property type="entry name" value="HYPOTHETICAL 5-OXOPROLINASE (EUROFUNG)-RELATED"/>
    <property type="match status" value="1"/>
</dbReference>
<sequence>MATLFSTLSSQEVYIMNVNPILLEVFKNRFAAISEEMGVTLTRTAFSPNIKERRDLSCAVFDSKGDMIAQAAHIPVHLGSMPLSVKSAIESSDFAEGDMVMLNDPFKGGTHLPDITLVAPVFCDGSDKPSFYVANRAHHSDVGGMASGSMPLSTTLYQEGIIIPPVKIVESGEIVSGVMDLILNNVRTPVEREGDFSAQIMANMTGVRRLVELISKYGLEKVGFYASSLNDYAESITRKTIERIPDGIYKFTDYMDGDGMDCVNVPVSVTMEIKGDSAKLDFTASGDQVSGSVNAVRSITLSAVLYVFRSLIEGDVPTNAGILRPIEIITRKGSILDANFPAAVAGGNVETSQRVVDVVLGALAEAIPQQIPAASQGTMNNMTIGGIDERTGRPFAYYETLAGGMGASATCRGEHATHSHMTNTLNTPVEALEYSYPFRVKTYCIRQNTGGAGKIPGGDGLVREIELLSSCEITVLSERRVNAPYGLQGGGSGTPGRNVLIRDGKEIEQPGKFHTPLKKGDIIRMETPGGGGWGK</sequence>
<dbReference type="AlphaFoldDB" id="L0RDA4"/>
<dbReference type="EMBL" id="FO203522">
    <property type="protein sequence ID" value="CCO23531.1"/>
    <property type="molecule type" value="Genomic_DNA"/>
</dbReference>
<dbReference type="GO" id="GO:0005829">
    <property type="term" value="C:cytosol"/>
    <property type="evidence" value="ECO:0007669"/>
    <property type="project" value="TreeGrafter"/>
</dbReference>
<dbReference type="Proteomes" id="UP000010808">
    <property type="component" value="Chromosome"/>
</dbReference>
<keyword evidence="3" id="KW-1185">Reference proteome</keyword>
<dbReference type="Pfam" id="PF02538">
    <property type="entry name" value="Hydantoinase_B"/>
    <property type="match status" value="1"/>
</dbReference>
<dbReference type="GO" id="GO:0006749">
    <property type="term" value="P:glutathione metabolic process"/>
    <property type="evidence" value="ECO:0007669"/>
    <property type="project" value="TreeGrafter"/>
</dbReference>
<dbReference type="GO" id="GO:0017168">
    <property type="term" value="F:5-oxoprolinase (ATP-hydrolyzing) activity"/>
    <property type="evidence" value="ECO:0007669"/>
    <property type="project" value="TreeGrafter"/>
</dbReference>
<evidence type="ECO:0000259" key="1">
    <source>
        <dbReference type="Pfam" id="PF02538"/>
    </source>
</evidence>
<gene>
    <name evidence="2" type="ORF">DESAM_21250</name>
</gene>
<feature type="domain" description="Hydantoinase B/oxoprolinase" evidence="1">
    <location>
        <begin position="19"/>
        <end position="535"/>
    </location>
</feature>
<dbReference type="PANTHER" id="PTHR11365">
    <property type="entry name" value="5-OXOPROLINASE RELATED"/>
    <property type="match status" value="1"/>
</dbReference>
<name>L0RDA4_9BACT</name>
<evidence type="ECO:0000313" key="3">
    <source>
        <dbReference type="Proteomes" id="UP000010808"/>
    </source>
</evidence>